<dbReference type="PANTHER" id="PTHR23508:SF10">
    <property type="entry name" value="CARBOXYLIC ACID TRANSPORTER PROTEIN HOMOLOG"/>
    <property type="match status" value="1"/>
</dbReference>
<keyword evidence="3 5" id="KW-1133">Transmembrane helix</keyword>
<feature type="transmembrane region" description="Helical" evidence="5">
    <location>
        <begin position="384"/>
        <end position="408"/>
    </location>
</feature>
<dbReference type="RefSeq" id="WP_003846407.1">
    <property type="nucleotide sequence ID" value="NZ_BQKK01000002.1"/>
</dbReference>
<feature type="transmembrane region" description="Helical" evidence="5">
    <location>
        <begin position="155"/>
        <end position="178"/>
    </location>
</feature>
<evidence type="ECO:0000256" key="2">
    <source>
        <dbReference type="ARBA" id="ARBA00022692"/>
    </source>
</evidence>
<dbReference type="InterPro" id="IPR036259">
    <property type="entry name" value="MFS_trans_sf"/>
</dbReference>
<evidence type="ECO:0000256" key="1">
    <source>
        <dbReference type="ARBA" id="ARBA00004651"/>
    </source>
</evidence>
<accession>A0AAV5G7L6</accession>
<feature type="transmembrane region" description="Helical" evidence="5">
    <location>
        <begin position="297"/>
        <end position="314"/>
    </location>
</feature>
<dbReference type="EMBL" id="BQKK01000002">
    <property type="protein sequence ID" value="GJN42619.1"/>
    <property type="molecule type" value="Genomic_DNA"/>
</dbReference>
<evidence type="ECO:0000259" key="6">
    <source>
        <dbReference type="PROSITE" id="PS50850"/>
    </source>
</evidence>
<feature type="transmembrane region" description="Helical" evidence="5">
    <location>
        <begin position="349"/>
        <end position="372"/>
    </location>
</feature>
<evidence type="ECO:0000256" key="4">
    <source>
        <dbReference type="ARBA" id="ARBA00023136"/>
    </source>
</evidence>
<dbReference type="InterPro" id="IPR020846">
    <property type="entry name" value="MFS_dom"/>
</dbReference>
<dbReference type="SUPFAM" id="SSF103473">
    <property type="entry name" value="MFS general substrate transporter"/>
    <property type="match status" value="1"/>
</dbReference>
<feature type="domain" description="Major facilitator superfamily (MFS) profile" evidence="6">
    <location>
        <begin position="32"/>
        <end position="440"/>
    </location>
</feature>
<evidence type="ECO:0000313" key="8">
    <source>
        <dbReference type="Proteomes" id="UP001054925"/>
    </source>
</evidence>
<comment type="subcellular location">
    <subcellularLocation>
        <location evidence="1">Cell membrane</location>
        <topology evidence="1">Multi-pass membrane protein</topology>
    </subcellularLocation>
</comment>
<keyword evidence="4 5" id="KW-0472">Membrane</keyword>
<feature type="transmembrane region" description="Helical" evidence="5">
    <location>
        <begin position="184"/>
        <end position="205"/>
    </location>
</feature>
<proteinExistence type="predicted"/>
<dbReference type="InterPro" id="IPR011701">
    <property type="entry name" value="MFS"/>
</dbReference>
<feature type="transmembrane region" description="Helical" evidence="5">
    <location>
        <begin position="326"/>
        <end position="343"/>
    </location>
</feature>
<dbReference type="Proteomes" id="UP001054925">
    <property type="component" value="Unassembled WGS sequence"/>
</dbReference>
<name>A0AAV5G7L6_CORAM</name>
<reference evidence="7" key="1">
    <citation type="submission" date="2021-12" db="EMBL/GenBank/DDBJ databases">
        <title>Draft genome sequence of Corynebacterium ammoniagenes strain T-723.</title>
        <authorList>
            <person name="Matsuzawa M."/>
            <person name="Hiratani M."/>
            <person name="Abe I."/>
            <person name="Tsuji Y."/>
            <person name="Nakamura J."/>
        </authorList>
    </citation>
    <scope>NUCLEOTIDE SEQUENCE</scope>
    <source>
        <strain evidence="7">T-723</strain>
    </source>
</reference>
<dbReference type="PROSITE" id="PS50850">
    <property type="entry name" value="MFS"/>
    <property type="match status" value="1"/>
</dbReference>
<feature type="transmembrane region" description="Helical" evidence="5">
    <location>
        <begin position="414"/>
        <end position="434"/>
    </location>
</feature>
<feature type="transmembrane region" description="Helical" evidence="5">
    <location>
        <begin position="98"/>
        <end position="117"/>
    </location>
</feature>
<keyword evidence="2 5" id="KW-0812">Transmembrane</keyword>
<feature type="transmembrane region" description="Helical" evidence="5">
    <location>
        <begin position="29"/>
        <end position="50"/>
    </location>
</feature>
<organism evidence="7 8">
    <name type="scientific">Corynebacterium ammoniagenes</name>
    <name type="common">Brevibacterium ammoniagenes</name>
    <dbReference type="NCBI Taxonomy" id="1697"/>
    <lineage>
        <taxon>Bacteria</taxon>
        <taxon>Bacillati</taxon>
        <taxon>Actinomycetota</taxon>
        <taxon>Actinomycetes</taxon>
        <taxon>Mycobacteriales</taxon>
        <taxon>Corynebacteriaceae</taxon>
        <taxon>Corynebacterium</taxon>
    </lineage>
</organism>
<evidence type="ECO:0000256" key="3">
    <source>
        <dbReference type="ARBA" id="ARBA00022989"/>
    </source>
</evidence>
<feature type="transmembrane region" description="Helical" evidence="5">
    <location>
        <begin position="264"/>
        <end position="285"/>
    </location>
</feature>
<evidence type="ECO:0000256" key="5">
    <source>
        <dbReference type="SAM" id="Phobius"/>
    </source>
</evidence>
<dbReference type="PANTHER" id="PTHR23508">
    <property type="entry name" value="CARBOXYLIC ACID TRANSPORTER PROTEIN HOMOLOG"/>
    <property type="match status" value="1"/>
</dbReference>
<gene>
    <name evidence="7" type="ORF">CAT723_10980</name>
</gene>
<feature type="transmembrane region" description="Helical" evidence="5">
    <location>
        <begin position="70"/>
        <end position="91"/>
    </location>
</feature>
<evidence type="ECO:0000313" key="7">
    <source>
        <dbReference type="EMBL" id="GJN42619.1"/>
    </source>
</evidence>
<protein>
    <submittedName>
        <fullName evidence="7">MFS transporter</fullName>
    </submittedName>
</protein>
<dbReference type="GO" id="GO:0046943">
    <property type="term" value="F:carboxylic acid transmembrane transporter activity"/>
    <property type="evidence" value="ECO:0007669"/>
    <property type="project" value="TreeGrafter"/>
</dbReference>
<dbReference type="AlphaFoldDB" id="A0AAV5G7L6"/>
<dbReference type="Pfam" id="PF07690">
    <property type="entry name" value="MFS_1"/>
    <property type="match status" value="1"/>
</dbReference>
<dbReference type="Gene3D" id="1.20.1250.20">
    <property type="entry name" value="MFS general substrate transporter like domains"/>
    <property type="match status" value="1"/>
</dbReference>
<comment type="caution">
    <text evidence="7">The sequence shown here is derived from an EMBL/GenBank/DDBJ whole genome shotgun (WGS) entry which is preliminary data.</text>
</comment>
<dbReference type="GO" id="GO:0005886">
    <property type="term" value="C:plasma membrane"/>
    <property type="evidence" value="ECO:0007669"/>
    <property type="project" value="UniProtKB-SubCell"/>
</dbReference>
<sequence>MTQVSHPVNPSSSANDAEPWNREISKKTVYYVSFVCFLAWVASVYDYTLFGTLLPVIAEDFGWSTAQATAVNTWAMVGVLIVCLAVGTIIDRMGRKRALILLVIGGAISSGLTGAAIGALSMIIIRSFSGFAVSEEVVNSVYLNEIYRKTKSRGFMFSLVQSGWPVGALFGAAMTALLLPTIGWRWSFVLAAAVSIIVLVLATRLPESPTFLAMKEVQRRIDSGNLEGARALALEQDIEMPGAKSVGFKGVFTPELRRHTISLCLAWLFSWMAIQVFSVLGTTVLVEAKNYEFTDSLTVLILGNVAAFIGYLFHGWLGDRIGRRPAVFGGWLLGGLASLGLLLGPETSAYVIAMYSASLFFLNGPFAAMLFYMGESYPAHVRGVGANLAHVMAPAGAILGSGLISVLLGTGLSMTAAAVVAGSVPLLLAALMMLGTRKVAVDTSAE</sequence>